<dbReference type="VEuPathDB" id="TriTrypDB:TEOVI_000579500"/>
<dbReference type="InterPro" id="IPR032675">
    <property type="entry name" value="LRR_dom_sf"/>
</dbReference>
<dbReference type="Proteomes" id="UP000195570">
    <property type="component" value="Unassembled WGS sequence"/>
</dbReference>
<keyword evidence="2" id="KW-1185">Reference proteome</keyword>
<proteinExistence type="predicted"/>
<comment type="caution">
    <text evidence="1">The sequence shown here is derived from an EMBL/GenBank/DDBJ whole genome shotgun (WGS) entry which is preliminary data.</text>
</comment>
<evidence type="ECO:0000313" key="1">
    <source>
        <dbReference type="EMBL" id="SCU66930.1"/>
    </source>
</evidence>
<organism evidence="1 2">
    <name type="scientific">Trypanosoma equiperdum</name>
    <dbReference type="NCBI Taxonomy" id="5694"/>
    <lineage>
        <taxon>Eukaryota</taxon>
        <taxon>Discoba</taxon>
        <taxon>Euglenozoa</taxon>
        <taxon>Kinetoplastea</taxon>
        <taxon>Metakinetoplastina</taxon>
        <taxon>Trypanosomatida</taxon>
        <taxon>Trypanosomatidae</taxon>
        <taxon>Trypanosoma</taxon>
    </lineage>
</organism>
<protein>
    <submittedName>
        <fullName evidence="1">Uncharacterized protein</fullName>
    </submittedName>
</protein>
<dbReference type="Gene3D" id="3.80.10.10">
    <property type="entry name" value="Ribonuclease Inhibitor"/>
    <property type="match status" value="1"/>
</dbReference>
<sequence>MTDNKVLYVGCIVVTLKEVRVCGKQLECEATRSGGAQFCVRTAVAVAETATHSIHERFCERVNSSIYSFKNSTMMEQMVVPVMLLRSPSTIATMNGSKHNDKVNTNGSADRVRNGNSDVTDLGANGEDMDVGLDLFLDISFLHGESMVWSLRRRVEVESLDAIASQNCGVAVARVSTDVLQSNGVLPTSEAVRGGSAACDASDGREDDEWSGLELHVIVRSMDMSEPIRLMVAAEREASAFLDLPQREPQTVFLLPLRHAMPYNALPLEVLYQFYCCFYEYFFNKPVKVFGHVVNMLRTRQPGGMGDNKTRGGAVTEGRWSELRSADLRPLLLGEDALAPVLATLFHCPGLRELLLDQNSLSDITCYRIRSLFYRHRHLETLSIARNNIHEGGGEQLVRLIRRNKRLIDVKASGNHFTHSMSSRIQRVASLNEEYIRGDPYNVFSSAYSYVVSPTSFPASIIKQALAVWAMLSAAPVSTVIVDCVPNSTFGIDLMGSPNNMKSNGSLHGSALDNGVVEATDKALESSQATSIPHCALSPLLNEVMRTVALRMSSILHDPWALLVFSDIESHWERCTITLREQKEKCSKQDAQAAADGREDGPASIRHGEAALCEVEDLYAISFLHLVVVTMRAVGRAMDWEDASSVLRDIGRKQMAIGILEENYRDAIQIFVQSLAVVCGKDEADVEHSAAFLQCLALGVRTAVAA</sequence>
<evidence type="ECO:0000313" key="2">
    <source>
        <dbReference type="Proteomes" id="UP000195570"/>
    </source>
</evidence>
<gene>
    <name evidence="1" type="ORF">TEOVI_000579500</name>
</gene>
<name>A0A1G4I4V0_TRYEQ</name>
<dbReference type="AlphaFoldDB" id="A0A1G4I4V0"/>
<reference evidence="1" key="1">
    <citation type="submission" date="2016-09" db="EMBL/GenBank/DDBJ databases">
        <authorList>
            <person name="Hebert L."/>
            <person name="Moumen B."/>
        </authorList>
    </citation>
    <scope>NUCLEOTIDE SEQUENCE [LARGE SCALE GENOMIC DNA]</scope>
    <source>
        <strain evidence="1">OVI</strain>
    </source>
</reference>
<dbReference type="RefSeq" id="XP_067078306.1">
    <property type="nucleotide sequence ID" value="XM_067222205.1"/>
</dbReference>
<dbReference type="EMBL" id="CZPT02000644">
    <property type="protein sequence ID" value="SCU66930.1"/>
    <property type="molecule type" value="Genomic_DNA"/>
</dbReference>
<accession>A0A1G4I4V0</accession>
<dbReference type="SUPFAM" id="SSF52047">
    <property type="entry name" value="RNI-like"/>
    <property type="match status" value="1"/>
</dbReference>
<dbReference type="GeneID" id="92379734"/>